<protein>
    <submittedName>
        <fullName evidence="1">Uncharacterized protein</fullName>
    </submittedName>
</protein>
<dbReference type="AlphaFoldDB" id="A0A3S9HEB6"/>
<accession>A0A3S9HEB6</accession>
<organism evidence="1 2">
    <name type="scientific">Jeotgalibaca ciconiae</name>
    <dbReference type="NCBI Taxonomy" id="2496265"/>
    <lineage>
        <taxon>Bacteria</taxon>
        <taxon>Bacillati</taxon>
        <taxon>Bacillota</taxon>
        <taxon>Bacilli</taxon>
        <taxon>Lactobacillales</taxon>
        <taxon>Carnobacteriaceae</taxon>
        <taxon>Jeotgalibaca</taxon>
    </lineage>
</organism>
<dbReference type="OrthoDB" id="2680625at2"/>
<dbReference type="Proteomes" id="UP000273326">
    <property type="component" value="Chromosome"/>
</dbReference>
<evidence type="ECO:0000313" key="2">
    <source>
        <dbReference type="Proteomes" id="UP000273326"/>
    </source>
</evidence>
<gene>
    <name evidence="1" type="ORF">EJN90_06470</name>
</gene>
<sequence>MSSDVNHEYLLEITDSTSEISNVLTFEEITKEISKDLEISLADAENMVLQNSTSKSVASVKAATFRTLSQQFTVTSTYKPTMRFYCETSESGLYHGVLKILTVNMIRGYNGISKQFGGTVYTNLERSDRIYFIVNGDFYNNGTTTFNAGVNIGIGESASVSFGVSNSSNHYAYRYIESYLNW</sequence>
<dbReference type="EMBL" id="CP034465">
    <property type="protein sequence ID" value="AZP05712.1"/>
    <property type="molecule type" value="Genomic_DNA"/>
</dbReference>
<keyword evidence="2" id="KW-1185">Reference proteome</keyword>
<dbReference type="KEGG" id="jeh:EJN90_06470"/>
<name>A0A3S9HEB6_9LACT</name>
<evidence type="ECO:0000313" key="1">
    <source>
        <dbReference type="EMBL" id="AZP05712.1"/>
    </source>
</evidence>
<proteinExistence type="predicted"/>
<reference evidence="2" key="1">
    <citation type="submission" date="2018-12" db="EMBL/GenBank/DDBJ databases">
        <title>Complete genome sequencing of Jeotgalibaca sp. H21T32.</title>
        <authorList>
            <person name="Bae J.-W."/>
            <person name="Lee S.-Y."/>
        </authorList>
    </citation>
    <scope>NUCLEOTIDE SEQUENCE [LARGE SCALE GENOMIC DNA]</scope>
    <source>
        <strain evidence="2">H21T32</strain>
    </source>
</reference>